<evidence type="ECO:0000256" key="1">
    <source>
        <dbReference type="ARBA" id="ARBA00004141"/>
    </source>
</evidence>
<evidence type="ECO:0000256" key="4">
    <source>
        <dbReference type="ARBA" id="ARBA00022989"/>
    </source>
</evidence>
<sequence length="289" mass="31870">MNRTILLLIILNSMIMIYVFNSVPYTWVLTILFSSILYGALSPLISARKIYFLAAEAPHISLLSIALGIILTNILPILNEFSWTILISLALIYGIGLAIKRGLDPDIVTSAAIAFSASCSVIAVSYVLSRYSVRYNLWSIMLGDPLLTTMEDLYILISISVIVLYVIIYIYRVNVYLGIDADYVKLHGVNTLFYDLALFTVIGIASIILLKLIGFVLEHVLLLLPSIMAMNITESSNQVFVISILLSVFISMTGLAISIHLNVAPAGSIGLIAFLFYTTSHILRVKRNG</sequence>
<name>A0A7J3I6C1_9CREN</name>
<proteinExistence type="inferred from homology"/>
<feature type="transmembrane region" description="Helical" evidence="6">
    <location>
        <begin position="192"/>
        <end position="210"/>
    </location>
</feature>
<evidence type="ECO:0000256" key="5">
    <source>
        <dbReference type="ARBA" id="ARBA00023136"/>
    </source>
</evidence>
<feature type="transmembrane region" description="Helical" evidence="6">
    <location>
        <begin position="111"/>
        <end position="133"/>
    </location>
</feature>
<feature type="transmembrane region" description="Helical" evidence="6">
    <location>
        <begin position="153"/>
        <end position="171"/>
    </location>
</feature>
<keyword evidence="4 6" id="KW-1133">Transmembrane helix</keyword>
<dbReference type="GO" id="GO:0043190">
    <property type="term" value="C:ATP-binding cassette (ABC) transporter complex"/>
    <property type="evidence" value="ECO:0007669"/>
    <property type="project" value="InterPro"/>
</dbReference>
<dbReference type="Gene3D" id="1.10.3470.10">
    <property type="entry name" value="ABC transporter involved in vitamin B12 uptake, BtuC"/>
    <property type="match status" value="1"/>
</dbReference>
<dbReference type="AlphaFoldDB" id="A0A7J3I6C1"/>
<keyword evidence="3 6" id="KW-0812">Transmembrane</keyword>
<comment type="subcellular location">
    <subcellularLocation>
        <location evidence="1">Membrane</location>
        <topology evidence="1">Multi-pass membrane protein</topology>
    </subcellularLocation>
</comment>
<dbReference type="Pfam" id="PF00950">
    <property type="entry name" value="ABC-3"/>
    <property type="match status" value="1"/>
</dbReference>
<comment type="caution">
    <text evidence="7">The sequence shown here is derived from an EMBL/GenBank/DDBJ whole genome shotgun (WGS) entry which is preliminary data.</text>
</comment>
<dbReference type="PANTHER" id="PTHR30477">
    <property type="entry name" value="ABC-TRANSPORTER METAL-BINDING PROTEIN"/>
    <property type="match status" value="1"/>
</dbReference>
<organism evidence="7">
    <name type="scientific">Ignisphaera aggregans</name>
    <dbReference type="NCBI Taxonomy" id="334771"/>
    <lineage>
        <taxon>Archaea</taxon>
        <taxon>Thermoproteota</taxon>
        <taxon>Thermoprotei</taxon>
        <taxon>Desulfurococcales</taxon>
        <taxon>Desulfurococcaceae</taxon>
        <taxon>Ignisphaera</taxon>
    </lineage>
</organism>
<evidence type="ECO:0000256" key="2">
    <source>
        <dbReference type="ARBA" id="ARBA00008034"/>
    </source>
</evidence>
<keyword evidence="5 6" id="KW-0472">Membrane</keyword>
<protein>
    <submittedName>
        <fullName evidence="7">Metal ABC transporter permease</fullName>
    </submittedName>
</protein>
<dbReference type="InterPro" id="IPR037294">
    <property type="entry name" value="ABC_BtuC-like"/>
</dbReference>
<accession>A0A7J3I6C1</accession>
<dbReference type="InterPro" id="IPR001626">
    <property type="entry name" value="ABC_TroCD"/>
</dbReference>
<gene>
    <name evidence="7" type="ORF">ENT87_02175</name>
    <name evidence="8" type="ORF">ENU30_06765</name>
</gene>
<dbReference type="EMBL" id="DTAI01000067">
    <property type="protein sequence ID" value="HGN36346.1"/>
    <property type="molecule type" value="Genomic_DNA"/>
</dbReference>
<dbReference type="SUPFAM" id="SSF81345">
    <property type="entry name" value="ABC transporter involved in vitamin B12 uptake, BtuC"/>
    <property type="match status" value="1"/>
</dbReference>
<dbReference type="EMBL" id="DTBZ01000128">
    <property type="protein sequence ID" value="HGQ18654.1"/>
    <property type="molecule type" value="Genomic_DNA"/>
</dbReference>
<reference evidence="7" key="1">
    <citation type="journal article" date="2020" name="mSystems">
        <title>Genome- and Community-Level Interaction Insights into Carbon Utilization and Element Cycling Functions of Hydrothermarchaeota in Hydrothermal Sediment.</title>
        <authorList>
            <person name="Zhou Z."/>
            <person name="Liu Y."/>
            <person name="Xu W."/>
            <person name="Pan J."/>
            <person name="Luo Z.H."/>
            <person name="Li M."/>
        </authorList>
    </citation>
    <scope>NUCLEOTIDE SEQUENCE [LARGE SCALE GENOMIC DNA]</scope>
    <source>
        <strain evidence="7">SpSt-618</strain>
        <strain evidence="8">SpSt-657</strain>
    </source>
</reference>
<evidence type="ECO:0000313" key="8">
    <source>
        <dbReference type="EMBL" id="HGQ18654.1"/>
    </source>
</evidence>
<comment type="similarity">
    <text evidence="2">Belongs to the ABC-3 integral membrane protein family.</text>
</comment>
<feature type="transmembrane region" description="Helical" evidence="6">
    <location>
        <begin position="81"/>
        <end position="99"/>
    </location>
</feature>
<feature type="transmembrane region" description="Helical" evidence="6">
    <location>
        <begin position="216"/>
        <end position="232"/>
    </location>
</feature>
<feature type="transmembrane region" description="Helical" evidence="6">
    <location>
        <begin position="239"/>
        <end position="257"/>
    </location>
</feature>
<dbReference type="GO" id="GO:0055085">
    <property type="term" value="P:transmembrane transport"/>
    <property type="evidence" value="ECO:0007669"/>
    <property type="project" value="InterPro"/>
</dbReference>
<evidence type="ECO:0000256" key="6">
    <source>
        <dbReference type="SAM" id="Phobius"/>
    </source>
</evidence>
<evidence type="ECO:0000256" key="3">
    <source>
        <dbReference type="ARBA" id="ARBA00022692"/>
    </source>
</evidence>
<feature type="transmembrane region" description="Helical" evidence="6">
    <location>
        <begin position="263"/>
        <end position="283"/>
    </location>
</feature>
<evidence type="ECO:0000313" key="7">
    <source>
        <dbReference type="EMBL" id="HGN36346.1"/>
    </source>
</evidence>
<feature type="transmembrane region" description="Helical" evidence="6">
    <location>
        <begin position="57"/>
        <end position="75"/>
    </location>
</feature>
<dbReference type="PANTHER" id="PTHR30477:SF21">
    <property type="entry name" value="ABC-3 PROTEIN"/>
    <property type="match status" value="1"/>
</dbReference>